<gene>
    <name evidence="8" type="ORF">PGQ11_003377</name>
</gene>
<evidence type="ECO:0000313" key="9">
    <source>
        <dbReference type="Proteomes" id="UP001390339"/>
    </source>
</evidence>
<dbReference type="PANTHER" id="PTHR33048:SF47">
    <property type="entry name" value="INTEGRAL MEMBRANE PROTEIN-RELATED"/>
    <property type="match status" value="1"/>
</dbReference>
<feature type="transmembrane region" description="Helical" evidence="6">
    <location>
        <begin position="234"/>
        <end position="253"/>
    </location>
</feature>
<dbReference type="PANTHER" id="PTHR33048">
    <property type="entry name" value="PTH11-LIKE INTEGRAL MEMBRANE PROTEIN (AFU_ORTHOLOGUE AFUA_5G11245)"/>
    <property type="match status" value="1"/>
</dbReference>
<evidence type="ECO:0000313" key="8">
    <source>
        <dbReference type="EMBL" id="KAK8872863.1"/>
    </source>
</evidence>
<sequence length="432" mass="47582">MVGSAELVANQNGAYDNLNEPQPSWNRRSHIIAITVSVQALTCACAGARLYSRAKLLRSLWWDDCLVLAVLICCIIGSTITCISTSYGMGQHVVDISYMELANFLLLHYIGMGTFIMSSVCVKLALLFQYIRILPGESRMMRVCQGLIAFTMLYGLVISFMAWFPCFPPVAQWDISRQPGNARCYGFGASTASGLYDTFVTVTGTNVVLNVVILLVVTPLYFRKGVDTRLKVGLTAMLIMGGFVNSMAIWRIIHVYLMAAKSGTYPTFDPTWYAPTTVMLAVLEVNGATVCASIPLAADRLSRLPPTPPTPPALGSKGIMVTRDVRIEHSPRYSFACEKHVVVKKDCVLDEPWTTPSHCRAKSECSYDSSHMTKSQKKNSCITIEVEDLGCCEGEEGMNSHYRDSFIRSQVDPLNPFGRVRSVITAGPAEIF</sequence>
<reference evidence="8 9" key="1">
    <citation type="journal article" date="2024" name="IMA Fungus">
        <title>Apiospora arundinis, a panoply of carbohydrate-active enzymes and secondary metabolites.</title>
        <authorList>
            <person name="Sorensen T."/>
            <person name="Petersen C."/>
            <person name="Muurmann A.T."/>
            <person name="Christiansen J.V."/>
            <person name="Brundto M.L."/>
            <person name="Overgaard C.K."/>
            <person name="Boysen A.T."/>
            <person name="Wollenberg R.D."/>
            <person name="Larsen T.O."/>
            <person name="Sorensen J.L."/>
            <person name="Nielsen K.L."/>
            <person name="Sondergaard T.E."/>
        </authorList>
    </citation>
    <scope>NUCLEOTIDE SEQUENCE [LARGE SCALE GENOMIC DNA]</scope>
    <source>
        <strain evidence="8 9">AAU 773</strain>
    </source>
</reference>
<evidence type="ECO:0000256" key="4">
    <source>
        <dbReference type="ARBA" id="ARBA00023136"/>
    </source>
</evidence>
<feature type="transmembrane region" description="Helical" evidence="6">
    <location>
        <begin position="273"/>
        <end position="298"/>
    </location>
</feature>
<dbReference type="InterPro" id="IPR052337">
    <property type="entry name" value="SAT4-like"/>
</dbReference>
<name>A0ABR2J505_9PEZI</name>
<accession>A0ABR2J505</accession>
<protein>
    <recommendedName>
        <fullName evidence="7">Rhodopsin domain-containing protein</fullName>
    </recommendedName>
</protein>
<dbReference type="Proteomes" id="UP001390339">
    <property type="component" value="Unassembled WGS sequence"/>
</dbReference>
<dbReference type="Pfam" id="PF20684">
    <property type="entry name" value="Fung_rhodopsin"/>
    <property type="match status" value="1"/>
</dbReference>
<evidence type="ECO:0000256" key="2">
    <source>
        <dbReference type="ARBA" id="ARBA00022692"/>
    </source>
</evidence>
<feature type="transmembrane region" description="Helical" evidence="6">
    <location>
        <begin position="64"/>
        <end position="87"/>
    </location>
</feature>
<comment type="subcellular location">
    <subcellularLocation>
        <location evidence="1">Membrane</location>
        <topology evidence="1">Multi-pass membrane protein</topology>
    </subcellularLocation>
</comment>
<feature type="transmembrane region" description="Helical" evidence="6">
    <location>
        <begin position="107"/>
        <end position="131"/>
    </location>
</feature>
<keyword evidence="2 6" id="KW-0812">Transmembrane</keyword>
<keyword evidence="4 6" id="KW-0472">Membrane</keyword>
<dbReference type="InterPro" id="IPR049326">
    <property type="entry name" value="Rhodopsin_dom_fungi"/>
</dbReference>
<dbReference type="EMBL" id="JAPCWZ010000003">
    <property type="protein sequence ID" value="KAK8872863.1"/>
    <property type="molecule type" value="Genomic_DNA"/>
</dbReference>
<comment type="similarity">
    <text evidence="5">Belongs to the SAT4 family.</text>
</comment>
<keyword evidence="3 6" id="KW-1133">Transmembrane helix</keyword>
<evidence type="ECO:0000256" key="6">
    <source>
        <dbReference type="SAM" id="Phobius"/>
    </source>
</evidence>
<feature type="domain" description="Rhodopsin" evidence="7">
    <location>
        <begin position="48"/>
        <end position="299"/>
    </location>
</feature>
<feature type="transmembrane region" description="Helical" evidence="6">
    <location>
        <begin position="31"/>
        <end position="52"/>
    </location>
</feature>
<feature type="transmembrane region" description="Helical" evidence="6">
    <location>
        <begin position="143"/>
        <end position="164"/>
    </location>
</feature>
<evidence type="ECO:0000256" key="3">
    <source>
        <dbReference type="ARBA" id="ARBA00022989"/>
    </source>
</evidence>
<evidence type="ECO:0000256" key="5">
    <source>
        <dbReference type="ARBA" id="ARBA00038359"/>
    </source>
</evidence>
<evidence type="ECO:0000259" key="7">
    <source>
        <dbReference type="Pfam" id="PF20684"/>
    </source>
</evidence>
<evidence type="ECO:0000256" key="1">
    <source>
        <dbReference type="ARBA" id="ARBA00004141"/>
    </source>
</evidence>
<feature type="transmembrane region" description="Helical" evidence="6">
    <location>
        <begin position="199"/>
        <end position="222"/>
    </location>
</feature>
<proteinExistence type="inferred from homology"/>
<comment type="caution">
    <text evidence="8">The sequence shown here is derived from an EMBL/GenBank/DDBJ whole genome shotgun (WGS) entry which is preliminary data.</text>
</comment>
<keyword evidence="9" id="KW-1185">Reference proteome</keyword>
<organism evidence="8 9">
    <name type="scientific">Apiospora arundinis</name>
    <dbReference type="NCBI Taxonomy" id="335852"/>
    <lineage>
        <taxon>Eukaryota</taxon>
        <taxon>Fungi</taxon>
        <taxon>Dikarya</taxon>
        <taxon>Ascomycota</taxon>
        <taxon>Pezizomycotina</taxon>
        <taxon>Sordariomycetes</taxon>
        <taxon>Xylariomycetidae</taxon>
        <taxon>Amphisphaeriales</taxon>
        <taxon>Apiosporaceae</taxon>
        <taxon>Apiospora</taxon>
    </lineage>
</organism>